<evidence type="ECO:0000313" key="2">
    <source>
        <dbReference type="EMBL" id="PUZ54168.1"/>
    </source>
</evidence>
<reference evidence="2 3" key="1">
    <citation type="submission" date="2018-04" db="EMBL/GenBank/DDBJ databases">
        <title>WGS assembly of Panicum hallii var. hallii HAL2.</title>
        <authorList>
            <person name="Lovell J."/>
            <person name="Jenkins J."/>
            <person name="Lowry D."/>
            <person name="Mamidi S."/>
            <person name="Sreedasyam A."/>
            <person name="Weng X."/>
            <person name="Barry K."/>
            <person name="Bonette J."/>
            <person name="Campitelli B."/>
            <person name="Daum C."/>
            <person name="Gordon S."/>
            <person name="Gould B."/>
            <person name="Lipzen A."/>
            <person name="MacQueen A."/>
            <person name="Palacio-Mejia J."/>
            <person name="Plott C."/>
            <person name="Shakirov E."/>
            <person name="Shu S."/>
            <person name="Yoshinaga Y."/>
            <person name="Zane M."/>
            <person name="Rokhsar D."/>
            <person name="Grimwood J."/>
            <person name="Schmutz J."/>
            <person name="Juenger T."/>
        </authorList>
    </citation>
    <scope>NUCLEOTIDE SEQUENCE [LARGE SCALE GENOMIC DNA]</scope>
    <source>
        <strain evidence="3">cv. HAL2</strain>
    </source>
</reference>
<feature type="compositionally biased region" description="Polar residues" evidence="1">
    <location>
        <begin position="31"/>
        <end position="41"/>
    </location>
</feature>
<accession>A0A2T7DF01</accession>
<dbReference type="EMBL" id="CM009753">
    <property type="protein sequence ID" value="PUZ54168.1"/>
    <property type="molecule type" value="Genomic_DNA"/>
</dbReference>
<proteinExistence type="predicted"/>
<dbReference type="Gramene" id="PUZ54168">
    <property type="protein sequence ID" value="PUZ54168"/>
    <property type="gene ID" value="GQ55_5G108200"/>
</dbReference>
<keyword evidence="3" id="KW-1185">Reference proteome</keyword>
<dbReference type="Proteomes" id="UP000244336">
    <property type="component" value="Chromosome 5"/>
</dbReference>
<sequence length="128" mass="13706">MPSSDRPRHQPILASTARRELPPSSLPWGTVINSLTGVTTTAPPPRLNQGVEPPSLPLSDKPPPHHRTLPLSAADSQILAGNLTQIDGRGEASAEWLLARELMAEDGEEKLLATVQHIVQTLRAAPPP</sequence>
<feature type="region of interest" description="Disordered" evidence="1">
    <location>
        <begin position="1"/>
        <end position="74"/>
    </location>
</feature>
<evidence type="ECO:0000256" key="1">
    <source>
        <dbReference type="SAM" id="MobiDB-lite"/>
    </source>
</evidence>
<evidence type="ECO:0000313" key="3">
    <source>
        <dbReference type="Proteomes" id="UP000244336"/>
    </source>
</evidence>
<organism evidence="2 3">
    <name type="scientific">Panicum hallii var. hallii</name>
    <dbReference type="NCBI Taxonomy" id="1504633"/>
    <lineage>
        <taxon>Eukaryota</taxon>
        <taxon>Viridiplantae</taxon>
        <taxon>Streptophyta</taxon>
        <taxon>Embryophyta</taxon>
        <taxon>Tracheophyta</taxon>
        <taxon>Spermatophyta</taxon>
        <taxon>Magnoliopsida</taxon>
        <taxon>Liliopsida</taxon>
        <taxon>Poales</taxon>
        <taxon>Poaceae</taxon>
        <taxon>PACMAD clade</taxon>
        <taxon>Panicoideae</taxon>
        <taxon>Panicodae</taxon>
        <taxon>Paniceae</taxon>
        <taxon>Panicinae</taxon>
        <taxon>Panicum</taxon>
        <taxon>Panicum sect. Panicum</taxon>
    </lineage>
</organism>
<protein>
    <submittedName>
        <fullName evidence="2">Uncharacterized protein</fullName>
    </submittedName>
</protein>
<name>A0A2T7DF01_9POAL</name>
<dbReference type="AlphaFoldDB" id="A0A2T7DF01"/>
<gene>
    <name evidence="2" type="ORF">GQ55_5G108200</name>
</gene>